<dbReference type="Pfam" id="PF01521">
    <property type="entry name" value="Fe-S_biosyn"/>
    <property type="match status" value="1"/>
</dbReference>
<dbReference type="InterPro" id="IPR050322">
    <property type="entry name" value="Fe-S_cluster_asmbl/transfer"/>
</dbReference>
<dbReference type="InterPro" id="IPR000361">
    <property type="entry name" value="ATAP_core_dom"/>
</dbReference>
<evidence type="ECO:0000313" key="5">
    <source>
        <dbReference type="EMBL" id="KAJ1207071.1"/>
    </source>
</evidence>
<organism evidence="5 6">
    <name type="scientific">Pleurodeles waltl</name>
    <name type="common">Iberian ribbed newt</name>
    <dbReference type="NCBI Taxonomy" id="8319"/>
    <lineage>
        <taxon>Eukaryota</taxon>
        <taxon>Metazoa</taxon>
        <taxon>Chordata</taxon>
        <taxon>Craniata</taxon>
        <taxon>Vertebrata</taxon>
        <taxon>Euteleostomi</taxon>
        <taxon>Amphibia</taxon>
        <taxon>Batrachia</taxon>
        <taxon>Caudata</taxon>
        <taxon>Salamandroidea</taxon>
        <taxon>Salamandridae</taxon>
        <taxon>Pleurodelinae</taxon>
        <taxon>Pleurodeles</taxon>
    </lineage>
</organism>
<dbReference type="EMBL" id="JANPWB010000002">
    <property type="protein sequence ID" value="KAJ1207071.1"/>
    <property type="molecule type" value="Genomic_DNA"/>
</dbReference>
<keyword evidence="3" id="KW-0732">Signal</keyword>
<dbReference type="Gene3D" id="2.60.300.12">
    <property type="entry name" value="HesB-like domain"/>
    <property type="match status" value="1"/>
</dbReference>
<dbReference type="NCBIfam" id="TIGR00049">
    <property type="entry name" value="iron-sulfur cluster assembly accessory protein"/>
    <property type="match status" value="1"/>
</dbReference>
<evidence type="ECO:0000313" key="6">
    <source>
        <dbReference type="Proteomes" id="UP001066276"/>
    </source>
</evidence>
<name>A0AAV7W2X1_PLEWA</name>
<dbReference type="GO" id="GO:0051537">
    <property type="term" value="F:2 iron, 2 sulfur cluster binding"/>
    <property type="evidence" value="ECO:0007669"/>
    <property type="project" value="TreeGrafter"/>
</dbReference>
<gene>
    <name evidence="5" type="ORF">NDU88_002463</name>
</gene>
<evidence type="ECO:0000259" key="4">
    <source>
        <dbReference type="Pfam" id="PF01521"/>
    </source>
</evidence>
<accession>A0AAV7W2X1</accession>
<feature type="chain" id="PRO_5043406554" description="Iron-sulfur cluster assembly 1 homolog, mitochondrial" evidence="3">
    <location>
        <begin position="26"/>
        <end position="174"/>
    </location>
</feature>
<dbReference type="InterPro" id="IPR017870">
    <property type="entry name" value="FeS_cluster_insertion_CS"/>
</dbReference>
<feature type="signal peptide" evidence="3">
    <location>
        <begin position="1"/>
        <end position="25"/>
    </location>
</feature>
<dbReference type="Proteomes" id="UP001066276">
    <property type="component" value="Chromosome 1_2"/>
</dbReference>
<dbReference type="PANTHER" id="PTHR10072:SF41">
    <property type="entry name" value="IRON-SULFUR CLUSTER ASSEMBLY 1 HOMOLOG, MITOCHONDRIAL"/>
    <property type="match status" value="1"/>
</dbReference>
<dbReference type="FunFam" id="2.60.300.12:FF:000001">
    <property type="entry name" value="Iron-binding protein IscA"/>
    <property type="match status" value="1"/>
</dbReference>
<dbReference type="AlphaFoldDB" id="A0AAV7W2X1"/>
<evidence type="ECO:0000256" key="3">
    <source>
        <dbReference type="SAM" id="SignalP"/>
    </source>
</evidence>
<dbReference type="GO" id="GO:0005739">
    <property type="term" value="C:mitochondrion"/>
    <property type="evidence" value="ECO:0007669"/>
    <property type="project" value="TreeGrafter"/>
</dbReference>
<protein>
    <recommendedName>
        <fullName evidence="2">Iron-sulfur cluster assembly 1 homolog, mitochondrial</fullName>
    </recommendedName>
</protein>
<proteinExistence type="inferred from homology"/>
<evidence type="ECO:0000256" key="2">
    <source>
        <dbReference type="ARBA" id="ARBA00039743"/>
    </source>
</evidence>
<reference evidence="5" key="1">
    <citation type="journal article" date="2022" name="bioRxiv">
        <title>Sequencing and chromosome-scale assembly of the giantPleurodeles waltlgenome.</title>
        <authorList>
            <person name="Brown T."/>
            <person name="Elewa A."/>
            <person name="Iarovenko S."/>
            <person name="Subramanian E."/>
            <person name="Araus A.J."/>
            <person name="Petzold A."/>
            <person name="Susuki M."/>
            <person name="Suzuki K.-i.T."/>
            <person name="Hayashi T."/>
            <person name="Toyoda A."/>
            <person name="Oliveira C."/>
            <person name="Osipova E."/>
            <person name="Leigh N.D."/>
            <person name="Simon A."/>
            <person name="Yun M.H."/>
        </authorList>
    </citation>
    <scope>NUCLEOTIDE SEQUENCE</scope>
    <source>
        <strain evidence="5">20211129_DDA</strain>
        <tissue evidence="5">Liver</tissue>
    </source>
</reference>
<dbReference type="InterPro" id="IPR035903">
    <property type="entry name" value="HesB-like_dom_sf"/>
</dbReference>
<dbReference type="InterPro" id="IPR016092">
    <property type="entry name" value="ATAP"/>
</dbReference>
<dbReference type="GO" id="GO:0016226">
    <property type="term" value="P:iron-sulfur cluster assembly"/>
    <property type="evidence" value="ECO:0007669"/>
    <property type="project" value="InterPro"/>
</dbReference>
<comment type="similarity">
    <text evidence="1">Belongs to the HesB/IscA family.</text>
</comment>
<evidence type="ECO:0000256" key="1">
    <source>
        <dbReference type="ARBA" id="ARBA00006718"/>
    </source>
</evidence>
<dbReference type="PANTHER" id="PTHR10072">
    <property type="entry name" value="IRON-SULFUR CLUSTER ASSEMBLY PROTEIN"/>
    <property type="match status" value="1"/>
</dbReference>
<feature type="domain" description="Core" evidence="4">
    <location>
        <begin position="70"/>
        <end position="170"/>
    </location>
</feature>
<keyword evidence="6" id="KW-1185">Reference proteome</keyword>
<dbReference type="SUPFAM" id="SSF89360">
    <property type="entry name" value="HesB-like domain"/>
    <property type="match status" value="1"/>
</dbReference>
<dbReference type="PROSITE" id="PS01152">
    <property type="entry name" value="HESB"/>
    <property type="match status" value="1"/>
</dbReference>
<sequence length="174" mass="18960">MVVIGAWPRLLCGLMLRPCWPGAIGFHHALRFRSGHTAADGGEDNMAASVVRATVKAVSRRKLQPSRAALTLTPSAVSKIRQLLKEKPDHIGLKIGVRTRGCNGLSYSLEYTKAKGESDEVVVQDGVTVFIEKKAQLSLLGTEMDYVEDKLSKEFIFNNPNIKGTCGCGESFNI</sequence>
<comment type="caution">
    <text evidence="5">The sequence shown here is derived from an EMBL/GenBank/DDBJ whole genome shotgun (WGS) entry which is preliminary data.</text>
</comment>